<dbReference type="GO" id="GO:0016301">
    <property type="term" value="F:kinase activity"/>
    <property type="evidence" value="ECO:0007669"/>
    <property type="project" value="UniProtKB-KW"/>
</dbReference>
<feature type="domain" description="PI3K/PI4K catalytic" evidence="7">
    <location>
        <begin position="127"/>
        <end position="415"/>
    </location>
</feature>
<dbReference type="EMBL" id="BSXW01000010">
    <property type="protein sequence ID" value="GMF09495.1"/>
    <property type="molecule type" value="Genomic_DNA"/>
</dbReference>
<feature type="region of interest" description="Disordered" evidence="6">
    <location>
        <begin position="1"/>
        <end position="29"/>
    </location>
</feature>
<keyword evidence="2" id="KW-0808">Transferase</keyword>
<gene>
    <name evidence="8" type="ORF">Plil01_000039400</name>
</gene>
<dbReference type="PANTHER" id="PTHR45800">
    <property type="entry name" value="PHOSPHATIDYLINOSITOL 4-KINASE GAMMA"/>
    <property type="match status" value="1"/>
</dbReference>
<evidence type="ECO:0000256" key="1">
    <source>
        <dbReference type="ARBA" id="ARBA00008941"/>
    </source>
</evidence>
<proteinExistence type="inferred from homology"/>
<keyword evidence="4" id="KW-0418">Kinase</keyword>
<keyword evidence="5" id="KW-0067">ATP-binding</keyword>
<keyword evidence="9" id="KW-1185">Reference proteome</keyword>
<evidence type="ECO:0000256" key="3">
    <source>
        <dbReference type="ARBA" id="ARBA00022741"/>
    </source>
</evidence>
<evidence type="ECO:0000256" key="6">
    <source>
        <dbReference type="SAM" id="MobiDB-lite"/>
    </source>
</evidence>
<evidence type="ECO:0000256" key="5">
    <source>
        <dbReference type="ARBA" id="ARBA00022840"/>
    </source>
</evidence>
<evidence type="ECO:0000259" key="7">
    <source>
        <dbReference type="PROSITE" id="PS50290"/>
    </source>
</evidence>
<reference evidence="8" key="1">
    <citation type="submission" date="2023-04" db="EMBL/GenBank/DDBJ databases">
        <title>Phytophthora lilii NBRC 32176.</title>
        <authorList>
            <person name="Ichikawa N."/>
            <person name="Sato H."/>
            <person name="Tonouchi N."/>
        </authorList>
    </citation>
    <scope>NUCLEOTIDE SEQUENCE</scope>
    <source>
        <strain evidence="8">NBRC 32176</strain>
    </source>
</reference>
<evidence type="ECO:0000313" key="8">
    <source>
        <dbReference type="EMBL" id="GMF09495.1"/>
    </source>
</evidence>
<dbReference type="OrthoDB" id="5839at2759"/>
<sequence length="452" mass="49315">MGAADWFRASPDRADGDSDDDATVATTGRKRTASRFSRLRLHGSAMLNAKGLLQQTVVTKLYPIVQFRLSPLRCPSPFKRDVESPVAKDECNEPEVELPTGLEAKWLTTEASERFAEQVKCMVADAGSSFQITSEGCGGAYFLTTESTMSSTKKMNPMGIFKPRDEEYMAPKNPRGYVKENAVVGVTEHPVNKGFRVGNGALRERAAYLLDNAYGNFSGVPVTNLMVLNVNGEEKEGSMQRFVASQCSAEDMGTLKFAIPEVHKIGILDVRLFNTDRHAGNILLSARANDQTFGMTPIDHGFCLPSYKQLDGATFDWLQWPQAEFPFTCAELDHIASLDEARDAAVLRAVGIEEECVTTMRVCTAVLKRGAEAGFSLFEIGSLLQRDGDFTSPSQLELVVAKAEAVVEGSGMSAEADGVAFFDAIVAEAARQTESMFEGQTKKKVRSISCFS</sequence>
<keyword evidence="3" id="KW-0547">Nucleotide-binding</keyword>
<evidence type="ECO:0000256" key="4">
    <source>
        <dbReference type="ARBA" id="ARBA00022777"/>
    </source>
</evidence>
<organism evidence="8 9">
    <name type="scientific">Phytophthora lilii</name>
    <dbReference type="NCBI Taxonomy" id="2077276"/>
    <lineage>
        <taxon>Eukaryota</taxon>
        <taxon>Sar</taxon>
        <taxon>Stramenopiles</taxon>
        <taxon>Oomycota</taxon>
        <taxon>Peronosporomycetes</taxon>
        <taxon>Peronosporales</taxon>
        <taxon>Peronosporaceae</taxon>
        <taxon>Phytophthora</taxon>
    </lineage>
</organism>
<dbReference type="Proteomes" id="UP001165083">
    <property type="component" value="Unassembled WGS sequence"/>
</dbReference>
<dbReference type="InterPro" id="IPR000403">
    <property type="entry name" value="PI3/4_kinase_cat_dom"/>
</dbReference>
<comment type="caution">
    <text evidence="8">The sequence shown here is derived from an EMBL/GenBank/DDBJ whole genome shotgun (WGS) entry which is preliminary data.</text>
</comment>
<dbReference type="GO" id="GO:0005524">
    <property type="term" value="F:ATP binding"/>
    <property type="evidence" value="ECO:0007669"/>
    <property type="project" value="UniProtKB-KW"/>
</dbReference>
<dbReference type="PANTHER" id="PTHR45800:SF11">
    <property type="entry name" value="PHOSPHATIDYLINOSITOL 3-KINASE-RELATED PROTEIN KINASE"/>
    <property type="match status" value="1"/>
</dbReference>
<protein>
    <submittedName>
        <fullName evidence="8">Unnamed protein product</fullName>
    </submittedName>
</protein>
<dbReference type="InterPro" id="IPR044571">
    <property type="entry name" value="P4KG1-8"/>
</dbReference>
<dbReference type="PROSITE" id="PS50290">
    <property type="entry name" value="PI3_4_KINASE_3"/>
    <property type="match status" value="1"/>
</dbReference>
<evidence type="ECO:0000256" key="2">
    <source>
        <dbReference type="ARBA" id="ARBA00022679"/>
    </source>
</evidence>
<dbReference type="AlphaFoldDB" id="A0A9W6T8C0"/>
<evidence type="ECO:0000313" key="9">
    <source>
        <dbReference type="Proteomes" id="UP001165083"/>
    </source>
</evidence>
<accession>A0A9W6T8C0</accession>
<name>A0A9W6T8C0_9STRA</name>
<comment type="similarity">
    <text evidence="1">Belongs to the PI3/PI4-kinase family. Type II PI4K subfamily.</text>
</comment>
<dbReference type="Pfam" id="PF00454">
    <property type="entry name" value="PI3_PI4_kinase"/>
    <property type="match status" value="1"/>
</dbReference>